<feature type="signal peptide" evidence="2">
    <location>
        <begin position="1"/>
        <end position="23"/>
    </location>
</feature>
<evidence type="ECO:0000256" key="1">
    <source>
        <dbReference type="SAM" id="Coils"/>
    </source>
</evidence>
<dbReference type="InterPro" id="IPR021485">
    <property type="entry name" value="DUF3138"/>
</dbReference>
<evidence type="ECO:0000313" key="3">
    <source>
        <dbReference type="EMBL" id="OQS35428.1"/>
    </source>
</evidence>
<dbReference type="Proteomes" id="UP000192721">
    <property type="component" value="Unassembled WGS sequence"/>
</dbReference>
<dbReference type="AlphaFoldDB" id="A0A1W0CL92"/>
<gene>
    <name evidence="3" type="ORF">B0T45_17360</name>
</gene>
<comment type="caution">
    <text evidence="3">The sequence shown here is derived from an EMBL/GenBank/DDBJ whole genome shotgun (WGS) entry which is preliminary data.</text>
</comment>
<dbReference type="Pfam" id="PF11336">
    <property type="entry name" value="DUF3138"/>
    <property type="match status" value="1"/>
</dbReference>
<keyword evidence="2" id="KW-0732">Signal</keyword>
<dbReference type="RefSeq" id="WP_081556329.1">
    <property type="nucleotide sequence ID" value="NZ_MUKV01000027.1"/>
</dbReference>
<keyword evidence="1" id="KW-0175">Coiled coil</keyword>
<reference evidence="3 4" key="1">
    <citation type="submission" date="2017-02" db="EMBL/GenBank/DDBJ databases">
        <title>Chromobacterium haemolyticum H5244.</title>
        <authorList>
            <person name="Gulvik C.A."/>
        </authorList>
    </citation>
    <scope>NUCLEOTIDE SEQUENCE [LARGE SCALE GENOMIC DNA]</scope>
    <source>
        <strain evidence="3 4">H5244</strain>
    </source>
</reference>
<evidence type="ECO:0000313" key="4">
    <source>
        <dbReference type="Proteomes" id="UP000192721"/>
    </source>
</evidence>
<dbReference type="EMBL" id="MUKV01000027">
    <property type="protein sequence ID" value="OQS35428.1"/>
    <property type="molecule type" value="Genomic_DNA"/>
</dbReference>
<evidence type="ECO:0008006" key="5">
    <source>
        <dbReference type="Google" id="ProtNLM"/>
    </source>
</evidence>
<name>A0A1W0CL92_9NEIS</name>
<sequence length="499" mass="53213">MEKEMKTLLGAALIAALPPVALAASASDSDAAARLEALQHKVEALENALKNAGITPSGESARADESEEIKQRLNKQELMLQSLTDAASTGPIAGLSVTGYLDPVYLYNANAKDSGFRFLDHSNNYSYYNSSIGDVYLDIKKIFGTGPTAPFAEIQIMPNRGAGNVTLDGGSGGGLFNAAQVTLPLSSTQQIIAGLMPSVSGYESQQSNILPTLTHNLLYDFSVPGYFVGLGYTGSTDSGDYTWKVLLGNEQNRTHPHLAENADGGAQSNRTPTLTWRIDKVKGLWDWGWSAALGRQSVYSGNAQSSCPAGRYGLNCLSDKPFTPYMFTELDAAYVAADFTFNAELDFGRQKSAAWNGGDASWWGASLLAVRKWSFAPLGLLGSALRWDYLDTGRNGGGAGTTYTGGTALSGMQASAGTDGVNGFGIAPACLAASNNGGLDCRGARRQDVALDFMLYPTSQLTVKFEYRHDWADQAVFQRSDGSWSKSNNLIGSSLIYTF</sequence>
<feature type="chain" id="PRO_5012845403" description="DUF3138 domain-containing protein" evidence="2">
    <location>
        <begin position="24"/>
        <end position="499"/>
    </location>
</feature>
<evidence type="ECO:0000256" key="2">
    <source>
        <dbReference type="SAM" id="SignalP"/>
    </source>
</evidence>
<proteinExistence type="predicted"/>
<protein>
    <recommendedName>
        <fullName evidence="5">DUF3138 domain-containing protein</fullName>
    </recommendedName>
</protein>
<feature type="coiled-coil region" evidence="1">
    <location>
        <begin position="28"/>
        <end position="86"/>
    </location>
</feature>
<organism evidence="3 4">
    <name type="scientific">Chromobacterium haemolyticum</name>
    <dbReference type="NCBI Taxonomy" id="394935"/>
    <lineage>
        <taxon>Bacteria</taxon>
        <taxon>Pseudomonadati</taxon>
        <taxon>Pseudomonadota</taxon>
        <taxon>Betaproteobacteria</taxon>
        <taxon>Neisseriales</taxon>
        <taxon>Chromobacteriaceae</taxon>
        <taxon>Chromobacterium</taxon>
    </lineage>
</organism>
<accession>A0A1W0CL92</accession>